<name>A0A8T0EVA3_ARGBR</name>
<dbReference type="EMBL" id="JABXBU010002072">
    <property type="protein sequence ID" value="KAF8778306.1"/>
    <property type="molecule type" value="Genomic_DNA"/>
</dbReference>
<comment type="caution">
    <text evidence="1">The sequence shown here is derived from an EMBL/GenBank/DDBJ whole genome shotgun (WGS) entry which is preliminary data.</text>
</comment>
<proteinExistence type="predicted"/>
<accession>A0A8T0EVA3</accession>
<evidence type="ECO:0000313" key="1">
    <source>
        <dbReference type="EMBL" id="KAF8778306.1"/>
    </source>
</evidence>
<evidence type="ECO:0000313" key="2">
    <source>
        <dbReference type="Proteomes" id="UP000807504"/>
    </source>
</evidence>
<dbReference type="Proteomes" id="UP000807504">
    <property type="component" value="Unassembled WGS sequence"/>
</dbReference>
<reference evidence="1" key="2">
    <citation type="submission" date="2020-06" db="EMBL/GenBank/DDBJ databases">
        <authorList>
            <person name="Sheffer M."/>
        </authorList>
    </citation>
    <scope>NUCLEOTIDE SEQUENCE</scope>
</reference>
<organism evidence="1 2">
    <name type="scientific">Argiope bruennichi</name>
    <name type="common">Wasp spider</name>
    <name type="synonym">Aranea bruennichi</name>
    <dbReference type="NCBI Taxonomy" id="94029"/>
    <lineage>
        <taxon>Eukaryota</taxon>
        <taxon>Metazoa</taxon>
        <taxon>Ecdysozoa</taxon>
        <taxon>Arthropoda</taxon>
        <taxon>Chelicerata</taxon>
        <taxon>Arachnida</taxon>
        <taxon>Araneae</taxon>
        <taxon>Araneomorphae</taxon>
        <taxon>Entelegynae</taxon>
        <taxon>Araneoidea</taxon>
        <taxon>Araneidae</taxon>
        <taxon>Argiope</taxon>
    </lineage>
</organism>
<dbReference type="Pfam" id="PF13489">
    <property type="entry name" value="Methyltransf_23"/>
    <property type="match status" value="1"/>
</dbReference>
<keyword evidence="2" id="KW-1185">Reference proteome</keyword>
<dbReference type="Gene3D" id="3.40.50.150">
    <property type="entry name" value="Vaccinia Virus protein VP39"/>
    <property type="match status" value="1"/>
</dbReference>
<sequence length="279" mass="31615">MASAGETTLSSEAGELTLNLETTIKFVKLCASKFGWEDLSEATVMDLGCGKDLYCARTVLEDFPNVKSIIALDGNREQLDEITFKSDKIIHLLADIRHRREIRQYEGKIDKIISTHVLHQNSNKEKIFKNVYRLLKSGGEAAFLFTSDLGIYHVLESLQMDDKYKDYFKGSDITELYSSKIKSDDYREMLGRLGFEVIEITETKDHMSVEHFGLFENTLFKFVAAAFSVPSELVTEINEAASHLYRTKFCEQSSIYASTEMSIFVKKPSELPSDSCSNS</sequence>
<dbReference type="AlphaFoldDB" id="A0A8T0EVA3"/>
<dbReference type="SUPFAM" id="SSF53335">
    <property type="entry name" value="S-adenosyl-L-methionine-dependent methyltransferases"/>
    <property type="match status" value="1"/>
</dbReference>
<reference evidence="1" key="1">
    <citation type="journal article" date="2020" name="bioRxiv">
        <title>Chromosome-level reference genome of the European wasp spider Argiope bruennichi: a resource for studies on range expansion and evolutionary adaptation.</title>
        <authorList>
            <person name="Sheffer M.M."/>
            <person name="Hoppe A."/>
            <person name="Krehenwinkel H."/>
            <person name="Uhl G."/>
            <person name="Kuss A.W."/>
            <person name="Jensen L."/>
            <person name="Jensen C."/>
            <person name="Gillespie R.G."/>
            <person name="Hoff K.J."/>
            <person name="Prost S."/>
        </authorList>
    </citation>
    <scope>NUCLEOTIDE SEQUENCE</scope>
</reference>
<dbReference type="InterPro" id="IPR029063">
    <property type="entry name" value="SAM-dependent_MTases_sf"/>
</dbReference>
<dbReference type="CDD" id="cd02440">
    <property type="entry name" value="AdoMet_MTases"/>
    <property type="match status" value="1"/>
</dbReference>
<protein>
    <submittedName>
        <fullName evidence="1">Juvenile hormone acid O-methyltransferase like protein</fullName>
    </submittedName>
</protein>
<gene>
    <name evidence="1" type="ORF">HNY73_015040</name>
</gene>